<dbReference type="InterPro" id="IPR050366">
    <property type="entry name" value="BP-dependent_transpt_permease"/>
</dbReference>
<evidence type="ECO:0000259" key="8">
    <source>
        <dbReference type="PROSITE" id="PS50928"/>
    </source>
</evidence>
<keyword evidence="6 7" id="KW-0472">Membrane</keyword>
<keyword evidence="4 7" id="KW-0812">Transmembrane</keyword>
<keyword evidence="5 7" id="KW-1133">Transmembrane helix</keyword>
<evidence type="ECO:0000313" key="9">
    <source>
        <dbReference type="EMBL" id="XBX77769.1"/>
    </source>
</evidence>
<feature type="transmembrane region" description="Helical" evidence="7">
    <location>
        <begin position="148"/>
        <end position="167"/>
    </location>
</feature>
<protein>
    <submittedName>
        <fullName evidence="9">ABC transporter permease</fullName>
    </submittedName>
</protein>
<keyword evidence="3" id="KW-1003">Cell membrane</keyword>
<evidence type="ECO:0000256" key="6">
    <source>
        <dbReference type="ARBA" id="ARBA00023136"/>
    </source>
</evidence>
<dbReference type="SUPFAM" id="SSF161098">
    <property type="entry name" value="MetI-like"/>
    <property type="match status" value="1"/>
</dbReference>
<evidence type="ECO:0000256" key="3">
    <source>
        <dbReference type="ARBA" id="ARBA00022475"/>
    </source>
</evidence>
<dbReference type="GO" id="GO:0055085">
    <property type="term" value="P:transmembrane transport"/>
    <property type="evidence" value="ECO:0007669"/>
    <property type="project" value="InterPro"/>
</dbReference>
<dbReference type="GO" id="GO:0005886">
    <property type="term" value="C:plasma membrane"/>
    <property type="evidence" value="ECO:0007669"/>
    <property type="project" value="UniProtKB-SubCell"/>
</dbReference>
<reference evidence="9" key="1">
    <citation type="submission" date="2024-06" db="EMBL/GenBank/DDBJ databases">
        <title>Draft genome sequence of Microbacterium sp. strain A8/3-1, isolated from Oxytropis tragacanthoides Fisch. ex DC. Root nodules in the Altai region of Russia.</title>
        <authorList>
            <person name="Sazanova A."/>
            <person name="Guro P."/>
            <person name="Kuznetsova I."/>
            <person name="Belimov A."/>
            <person name="Safronova V."/>
        </authorList>
    </citation>
    <scope>NUCLEOTIDE SEQUENCE</scope>
    <source>
        <strain evidence="9">A8/3-1</strain>
    </source>
</reference>
<feature type="transmembrane region" description="Helical" evidence="7">
    <location>
        <begin position="259"/>
        <end position="278"/>
    </location>
</feature>
<organism evidence="9">
    <name type="scientific">Microbacterium sp. A8/3-1</name>
    <dbReference type="NCBI Taxonomy" id="3160749"/>
    <lineage>
        <taxon>Bacteria</taxon>
        <taxon>Bacillati</taxon>
        <taxon>Actinomycetota</taxon>
        <taxon>Actinomycetes</taxon>
        <taxon>Micrococcales</taxon>
        <taxon>Microbacteriaceae</taxon>
        <taxon>Microbacterium</taxon>
    </lineage>
</organism>
<proteinExistence type="inferred from homology"/>
<evidence type="ECO:0000256" key="5">
    <source>
        <dbReference type="ARBA" id="ARBA00022989"/>
    </source>
</evidence>
<comment type="subcellular location">
    <subcellularLocation>
        <location evidence="1 7">Cell membrane</location>
        <topology evidence="1 7">Multi-pass membrane protein</topology>
    </subcellularLocation>
</comment>
<feature type="transmembrane region" description="Helical" evidence="7">
    <location>
        <begin position="205"/>
        <end position="228"/>
    </location>
</feature>
<dbReference type="Gene3D" id="1.10.3720.10">
    <property type="entry name" value="MetI-like"/>
    <property type="match status" value="1"/>
</dbReference>
<gene>
    <name evidence="9" type="ORF">ABS642_17895</name>
</gene>
<dbReference type="PANTHER" id="PTHR43386">
    <property type="entry name" value="OLIGOPEPTIDE TRANSPORT SYSTEM PERMEASE PROTEIN APPC"/>
    <property type="match status" value="1"/>
</dbReference>
<feature type="domain" description="ABC transmembrane type-1" evidence="8">
    <location>
        <begin position="85"/>
        <end position="275"/>
    </location>
</feature>
<name>A0AAU7VVF9_9MICO</name>
<evidence type="ECO:0000256" key="7">
    <source>
        <dbReference type="RuleBase" id="RU363032"/>
    </source>
</evidence>
<evidence type="ECO:0000256" key="1">
    <source>
        <dbReference type="ARBA" id="ARBA00004651"/>
    </source>
</evidence>
<dbReference type="RefSeq" id="WP_350351191.1">
    <property type="nucleotide sequence ID" value="NZ_CP158357.1"/>
</dbReference>
<keyword evidence="2 7" id="KW-0813">Transport</keyword>
<dbReference type="InterPro" id="IPR035906">
    <property type="entry name" value="MetI-like_sf"/>
</dbReference>
<dbReference type="CDD" id="cd06261">
    <property type="entry name" value="TM_PBP2"/>
    <property type="match status" value="1"/>
</dbReference>
<feature type="transmembrane region" description="Helical" evidence="7">
    <location>
        <begin position="124"/>
        <end position="142"/>
    </location>
</feature>
<comment type="similarity">
    <text evidence="7">Belongs to the binding-protein-dependent transport system permease family.</text>
</comment>
<evidence type="ECO:0000256" key="2">
    <source>
        <dbReference type="ARBA" id="ARBA00022448"/>
    </source>
</evidence>
<feature type="transmembrane region" description="Helical" evidence="7">
    <location>
        <begin position="24"/>
        <end position="46"/>
    </location>
</feature>
<dbReference type="PROSITE" id="PS50928">
    <property type="entry name" value="ABC_TM1"/>
    <property type="match status" value="1"/>
</dbReference>
<dbReference type="AlphaFoldDB" id="A0AAU7VVF9"/>
<dbReference type="InterPro" id="IPR000515">
    <property type="entry name" value="MetI-like"/>
</dbReference>
<accession>A0AAU7VVF9</accession>
<evidence type="ECO:0000256" key="4">
    <source>
        <dbReference type="ARBA" id="ARBA00022692"/>
    </source>
</evidence>
<feature type="transmembrane region" description="Helical" evidence="7">
    <location>
        <begin position="89"/>
        <end position="112"/>
    </location>
</feature>
<dbReference type="EMBL" id="CP158357">
    <property type="protein sequence ID" value="XBX77769.1"/>
    <property type="molecule type" value="Genomic_DNA"/>
</dbReference>
<sequence length="287" mass="29223">MSVGQLAAGRLPAATYRLARRDPLVVAAVVVLALVAVIVVAGRWLAPYPPEQLYAGAPNGAPTLDHLFGTDDLGRDILSRVLTGAASSVIAPVIVVALSTTLGMGLAITAAWFGGIVRGTIARVIDVIFAIPGLVLAVLAVAMFGKGLVAPVVALSIAYIPVVARLTQTAASRELGRPYIAALRVQGVSSAAICFRHLIPALIPVVAAQATVGFGYAMLDLAAISFLGLGAQPPAADWGSMIAGGQAAILAGAPEQSLFPAALIVVTVLSVGIIGARATTWAEEKER</sequence>
<dbReference type="PANTHER" id="PTHR43386:SF1">
    <property type="entry name" value="D,D-DIPEPTIDE TRANSPORT SYSTEM PERMEASE PROTEIN DDPC-RELATED"/>
    <property type="match status" value="1"/>
</dbReference>
<dbReference type="Pfam" id="PF00528">
    <property type="entry name" value="BPD_transp_1"/>
    <property type="match status" value="1"/>
</dbReference>